<evidence type="ECO:0000313" key="3">
    <source>
        <dbReference type="EMBL" id="MBS4538139.1"/>
    </source>
</evidence>
<reference evidence="3" key="1">
    <citation type="submission" date="2019-12" db="EMBL/GenBank/DDBJ databases">
        <title>Clostridiaceae gen. nov. sp. nov., isolated from sediment in Xinjiang, China.</title>
        <authorList>
            <person name="Zhang R."/>
        </authorList>
    </citation>
    <scope>NUCLEOTIDE SEQUENCE</scope>
    <source>
        <strain evidence="3">D2Q-11</strain>
    </source>
</reference>
<proteinExistence type="predicted"/>
<dbReference type="Pfam" id="PF20157">
    <property type="entry name" value="Maf_flag10_N"/>
    <property type="match status" value="1"/>
</dbReference>
<evidence type="ECO:0000259" key="1">
    <source>
        <dbReference type="Pfam" id="PF01973"/>
    </source>
</evidence>
<dbReference type="RefSeq" id="WP_203366059.1">
    <property type="nucleotide sequence ID" value="NZ_WSFT01000028.1"/>
</dbReference>
<accession>A0A942URY1</accession>
<dbReference type="InterPro" id="IPR045376">
    <property type="entry name" value="Maf_N"/>
</dbReference>
<name>A0A942URY1_9FIRM</name>
<dbReference type="EMBL" id="WSFT01000028">
    <property type="protein sequence ID" value="MBS4538139.1"/>
    <property type="molecule type" value="Genomic_DNA"/>
</dbReference>
<evidence type="ECO:0000313" key="4">
    <source>
        <dbReference type="Proteomes" id="UP000724672"/>
    </source>
</evidence>
<protein>
    <submittedName>
        <fullName evidence="3">Motility associated factor glycosyltransferase family protein</fullName>
    </submittedName>
</protein>
<dbReference type="Proteomes" id="UP000724672">
    <property type="component" value="Unassembled WGS sequence"/>
</dbReference>
<dbReference type="PANTHER" id="PTHR41786:SF1">
    <property type="entry name" value="6-HYDROXYMETHYLPTERIN DIPHOSPHOKINASE MPTE-LIKE DOMAIN-CONTAINING PROTEIN"/>
    <property type="match status" value="1"/>
</dbReference>
<feature type="domain" description="6-hydroxymethylpterin diphosphokinase MptE-like" evidence="1">
    <location>
        <begin position="196"/>
        <end position="361"/>
    </location>
</feature>
<sequence>MLLENIAILEKKYPKIFKLMNTDKCYDKNYRLLQTKTEFNTLKINDFELELYIHSKYNPLKESERFVESNYKGNKKNYILIGFGLGYHIEKFLDKIDNQKLYVFEFNKKVFYKALMNKSLSSILCDERIELIISNDINDYIDELKKILNDEEDFEIVFHTQSMKVMPQKYKEIKYLLEEYRMKKKNINIEDLLVENFKSNVNNIDESVDVFFNKFNNIPAFLVSAGPSLDKNIDKLKNIGVKGLILCVGRALKALLNNNITPNAIIVTDPQDIVFEQIRGLDIDIPLIILSTCNMQVALNYKGKKYVAFQNGFNLAEKFSEEKGYKTVETGGSVATTGLDILIRMGCNPIVFVGQDLAFSEEKTHSEQANHKKITNQNRLRKVLDINGNEIYTSKNLYIYLRWFENRIKEENNISFIDSTEGGALIDGTKILTLNKSIEKFCTEDNNEKINLLWGDYYE</sequence>
<comment type="caution">
    <text evidence="3">The sequence shown here is derived from an EMBL/GenBank/DDBJ whole genome shotgun (WGS) entry which is preliminary data.</text>
</comment>
<feature type="domain" description="Glycosyltransferase Maf N-terminal" evidence="2">
    <location>
        <begin position="62"/>
        <end position="152"/>
    </location>
</feature>
<dbReference type="InterPro" id="IPR002826">
    <property type="entry name" value="MptE-like"/>
</dbReference>
<organism evidence="3 4">
    <name type="scientific">Anaeromonas frigoriresistens</name>
    <dbReference type="NCBI Taxonomy" id="2683708"/>
    <lineage>
        <taxon>Bacteria</taxon>
        <taxon>Bacillati</taxon>
        <taxon>Bacillota</taxon>
        <taxon>Tissierellia</taxon>
        <taxon>Tissierellales</taxon>
        <taxon>Thermohalobacteraceae</taxon>
        <taxon>Anaeromonas</taxon>
    </lineage>
</organism>
<dbReference type="AlphaFoldDB" id="A0A942URY1"/>
<keyword evidence="4" id="KW-1185">Reference proteome</keyword>
<dbReference type="PANTHER" id="PTHR41786">
    <property type="entry name" value="MOTILITY ACCESSORY FACTOR MAF"/>
    <property type="match status" value="1"/>
</dbReference>
<dbReference type="Pfam" id="PF01973">
    <property type="entry name" value="MptE-like"/>
    <property type="match status" value="1"/>
</dbReference>
<evidence type="ECO:0000259" key="2">
    <source>
        <dbReference type="Pfam" id="PF20157"/>
    </source>
</evidence>
<gene>
    <name evidence="3" type="ORF">GOQ27_06675</name>
</gene>